<dbReference type="InterPro" id="IPR002629">
    <property type="entry name" value="Met_Synth_C/arc"/>
</dbReference>
<evidence type="ECO:0000313" key="17">
    <source>
        <dbReference type="EMBL" id="SAK65088.1"/>
    </source>
</evidence>
<keyword evidence="18" id="KW-1185">Reference proteome</keyword>
<feature type="binding site" evidence="13">
    <location>
        <position position="665"/>
    </location>
    <ligand>
        <name>Zn(2+)</name>
        <dbReference type="ChEBI" id="CHEBI:29105"/>
        <label>1</label>
        <note>catalytic</note>
    </ligand>
</feature>
<feature type="binding site" evidence="13">
    <location>
        <position position="652"/>
    </location>
    <ligand>
        <name>Zn(2+)</name>
        <dbReference type="ChEBI" id="CHEBI:29105"/>
        <label>1</label>
        <note>catalytic</note>
    </ligand>
</feature>
<dbReference type="GO" id="GO:0003871">
    <property type="term" value="F:5-methyltetrahydropteroyltriglutamate-homocysteine S-methyltransferase activity"/>
    <property type="evidence" value="ECO:0007669"/>
    <property type="project" value="UniProtKB-UniRule"/>
</dbReference>
<dbReference type="GO" id="GO:0032259">
    <property type="term" value="P:methylation"/>
    <property type="evidence" value="ECO:0007669"/>
    <property type="project" value="UniProtKB-KW"/>
</dbReference>
<evidence type="ECO:0000256" key="1">
    <source>
        <dbReference type="ARBA" id="ARBA00002777"/>
    </source>
</evidence>
<dbReference type="AlphaFoldDB" id="A0A158B4M8"/>
<dbReference type="Gene3D" id="3.20.20.210">
    <property type="match status" value="2"/>
</dbReference>
<dbReference type="Pfam" id="PF01717">
    <property type="entry name" value="Meth_synt_2"/>
    <property type="match status" value="1"/>
</dbReference>
<evidence type="ECO:0000256" key="2">
    <source>
        <dbReference type="ARBA" id="ARBA00004681"/>
    </source>
</evidence>
<evidence type="ECO:0000256" key="14">
    <source>
        <dbReference type="PIRSR" id="PIRSR000382-3"/>
    </source>
</evidence>
<dbReference type="NCBIfam" id="TIGR01371">
    <property type="entry name" value="met_syn_B12ind"/>
    <property type="match status" value="1"/>
</dbReference>
<comment type="caution">
    <text evidence="17">The sequence shown here is derived from an EMBL/GenBank/DDBJ whole genome shotgun (WGS) entry which is preliminary data.</text>
</comment>
<keyword evidence="5 11" id="KW-0028">Amino-acid biosynthesis</keyword>
<keyword evidence="7 11" id="KW-0479">Metal-binding</keyword>
<feature type="binding site" evidence="11 12">
    <location>
        <begin position="440"/>
        <end position="442"/>
    </location>
    <ligand>
        <name>L-homocysteine</name>
        <dbReference type="ChEBI" id="CHEBI:58199"/>
    </ligand>
</feature>
<feature type="binding site" evidence="11">
    <location>
        <position position="614"/>
    </location>
    <ligand>
        <name>5-methyltetrahydropteroyltri-L-glutamate</name>
        <dbReference type="ChEBI" id="CHEBI:58207"/>
    </ligand>
</feature>
<feature type="binding site" evidence="11">
    <location>
        <position position="735"/>
    </location>
    <ligand>
        <name>Zn(2+)</name>
        <dbReference type="ChEBI" id="CHEBI:29105"/>
        <note>catalytic</note>
    </ligand>
</feature>
<dbReference type="PIRSF" id="PIRSF000382">
    <property type="entry name" value="MeTrfase_B12_ind"/>
    <property type="match status" value="1"/>
</dbReference>
<dbReference type="STRING" id="1777144.AWB83_02793"/>
<dbReference type="OrthoDB" id="244285at2"/>
<dbReference type="EC" id="2.1.1.14" evidence="11"/>
<dbReference type="Proteomes" id="UP000054978">
    <property type="component" value="Unassembled WGS sequence"/>
</dbReference>
<evidence type="ECO:0000256" key="11">
    <source>
        <dbReference type="HAMAP-Rule" id="MF_00172"/>
    </source>
</evidence>
<feature type="binding site" evidence="12">
    <location>
        <position position="19"/>
    </location>
    <ligand>
        <name>5-methyltetrahydropteroyltri-L-glutamate</name>
        <dbReference type="ChEBI" id="CHEBI:58207"/>
    </ligand>
</feature>
<keyword evidence="8 11" id="KW-0677">Repeat</keyword>
<protein>
    <recommendedName>
        <fullName evidence="11">5-methyltetrahydropteroyltriglutamate--homocysteine methyltransferase</fullName>
        <ecNumber evidence="11">2.1.1.14</ecNumber>
    </recommendedName>
    <alternativeName>
        <fullName evidence="11">Cobalamin-independent methionine synthase</fullName>
    </alternativeName>
    <alternativeName>
        <fullName evidence="11">Methionine synthase, vitamin-B12 independent isozyme</fullName>
    </alternativeName>
</protein>
<feature type="binding site" evidence="11 12">
    <location>
        <position position="570"/>
    </location>
    <ligand>
        <name>5-methyltetrahydropteroyltri-L-glutamate</name>
        <dbReference type="ChEBI" id="CHEBI:58207"/>
    </ligand>
</feature>
<evidence type="ECO:0000256" key="12">
    <source>
        <dbReference type="PIRSR" id="PIRSR000382-1"/>
    </source>
</evidence>
<keyword evidence="10 11" id="KW-0486">Methionine biosynthesis</keyword>
<name>A0A158B4M8_9BURK</name>
<evidence type="ECO:0000256" key="13">
    <source>
        <dbReference type="PIRSR" id="PIRSR000382-2"/>
    </source>
</evidence>
<dbReference type="HAMAP" id="MF_00172">
    <property type="entry name" value="Meth_synth"/>
    <property type="match status" value="1"/>
</dbReference>
<keyword evidence="9 11" id="KW-0862">Zinc</keyword>
<evidence type="ECO:0000259" key="16">
    <source>
        <dbReference type="Pfam" id="PF08267"/>
    </source>
</evidence>
<evidence type="ECO:0000313" key="18">
    <source>
        <dbReference type="Proteomes" id="UP000054978"/>
    </source>
</evidence>
<feature type="binding site" evidence="11 12">
    <location>
        <position position="608"/>
    </location>
    <ligand>
        <name>L-methionine</name>
        <dbReference type="ChEBI" id="CHEBI:57844"/>
    </ligand>
</feature>
<feature type="binding site" evidence="11">
    <location>
        <position position="652"/>
    </location>
    <ligand>
        <name>Zn(2+)</name>
        <dbReference type="ChEBI" id="CHEBI:29105"/>
        <note>catalytic</note>
    </ligand>
</feature>
<comment type="function">
    <text evidence="1 11">Catalyzes the transfer of a methyl group from 5-methyltetrahydrofolate to homocysteine resulting in methionine formation.</text>
</comment>
<feature type="binding site" evidence="11">
    <location>
        <begin position="16"/>
        <end position="19"/>
    </location>
    <ligand>
        <name>5-methyltetrahydropteroyltri-L-glutamate</name>
        <dbReference type="ChEBI" id="CHEBI:58207"/>
    </ligand>
</feature>
<feature type="active site" description="Proton donor" evidence="11 14">
    <location>
        <position position="703"/>
    </location>
</feature>
<dbReference type="Pfam" id="PF08267">
    <property type="entry name" value="Meth_synt_1"/>
    <property type="match status" value="1"/>
</dbReference>
<dbReference type="NCBIfam" id="NF003556">
    <property type="entry name" value="PRK05222.1"/>
    <property type="match status" value="1"/>
</dbReference>
<dbReference type="SUPFAM" id="SSF51726">
    <property type="entry name" value="UROD/MetE-like"/>
    <property type="match status" value="2"/>
</dbReference>
<feature type="binding site" evidence="11 12">
    <location>
        <begin position="524"/>
        <end position="525"/>
    </location>
    <ligand>
        <name>5-methyltetrahydropteroyltri-L-glutamate</name>
        <dbReference type="ChEBI" id="CHEBI:58207"/>
    </ligand>
</feature>
<comment type="similarity">
    <text evidence="3 11">Belongs to the vitamin-B12 independent methionine synthase family.</text>
</comment>
<comment type="cofactor">
    <cofactor evidence="13">
        <name>Zn(2+)</name>
        <dbReference type="ChEBI" id="CHEBI:29105"/>
    </cofactor>
    <text evidence="13">Binds 2 Zn(2+) ions per subunit.</text>
</comment>
<dbReference type="PANTHER" id="PTHR30519">
    <property type="entry name" value="5-METHYLTETRAHYDROPTEROYLTRIGLUTAMATE--HOMOCYSTEINE METHYLTRANSFERASE"/>
    <property type="match status" value="1"/>
</dbReference>
<feature type="binding site" evidence="11 12">
    <location>
        <begin position="440"/>
        <end position="442"/>
    </location>
    <ligand>
        <name>L-methionine</name>
        <dbReference type="ChEBI" id="CHEBI:57844"/>
    </ligand>
</feature>
<dbReference type="InterPro" id="IPR013215">
    <property type="entry name" value="Cbl-indep_Met_Synth_N"/>
</dbReference>
<feature type="binding site" evidence="11 12">
    <location>
        <position position="608"/>
    </location>
    <ligand>
        <name>L-homocysteine</name>
        <dbReference type="ChEBI" id="CHEBI:58199"/>
    </ligand>
</feature>
<reference evidence="17" key="1">
    <citation type="submission" date="2016-01" db="EMBL/GenBank/DDBJ databases">
        <authorList>
            <person name="Peeters C."/>
        </authorList>
    </citation>
    <scope>NUCLEOTIDE SEQUENCE [LARGE SCALE GENOMIC DNA]</scope>
    <source>
        <strain evidence="17">LMG 29326</strain>
    </source>
</reference>
<comment type="cofactor">
    <cofactor evidence="11">
        <name>Zn(2+)</name>
        <dbReference type="ChEBI" id="CHEBI:29105"/>
    </cofactor>
    <text evidence="11">Binds 1 zinc ion per subunit.</text>
</comment>
<feature type="binding site" evidence="11 12">
    <location>
        <position position="493"/>
    </location>
    <ligand>
        <name>L-methionine</name>
        <dbReference type="ChEBI" id="CHEBI:57844"/>
    </ligand>
</feature>
<evidence type="ECO:0000256" key="4">
    <source>
        <dbReference type="ARBA" id="ARBA00022603"/>
    </source>
</evidence>
<evidence type="ECO:0000256" key="5">
    <source>
        <dbReference type="ARBA" id="ARBA00022605"/>
    </source>
</evidence>
<feature type="domain" description="Cobalamin-independent methionine synthase MetE C-terminal/archaeal" evidence="15">
    <location>
        <begin position="436"/>
        <end position="757"/>
    </location>
</feature>
<dbReference type="CDD" id="cd03311">
    <property type="entry name" value="CIMS_C_terminal_like"/>
    <property type="match status" value="1"/>
</dbReference>
<dbReference type="RefSeq" id="WP_087046173.1">
    <property type="nucleotide sequence ID" value="NZ_FCOB02000011.1"/>
</dbReference>
<gene>
    <name evidence="11" type="primary">metE</name>
    <name evidence="17" type="ORF">AWB83_02793</name>
</gene>
<feature type="domain" description="Cobalamin-independent methionine synthase MetE N-terminal" evidence="16">
    <location>
        <begin position="4"/>
        <end position="318"/>
    </location>
</feature>
<dbReference type="UniPathway" id="UPA00051">
    <property type="reaction ID" value="UER00082"/>
</dbReference>
<dbReference type="FunFam" id="3.20.20.210:FF:000003">
    <property type="entry name" value="5-methyltetrahydropteroyltriglutamate--homocysteine methyltransferase"/>
    <property type="match status" value="1"/>
</dbReference>
<feature type="binding site" evidence="12">
    <location>
        <position position="126"/>
    </location>
    <ligand>
        <name>5-methyltetrahydropteroyltri-L-glutamate</name>
        <dbReference type="ChEBI" id="CHEBI:58207"/>
    </ligand>
</feature>
<sequence>MITTHNLGFPRIGAQRELKFALESYWKNQSSRDELKTVGTQLRARHWQDQARLDFVPVGDFAFYDQVLDMSFTLGNLPERVRGFHGDSLDNYFRVARGRSAQNAEQHAACCGGVAAGEMTKWFDTNYHYIVPELDAATQFTLDTSRLVEQLGEARRLGVNAKPVLIGPVTYLWLGKTKDDSDKLALLPRLLPVYAALLDHFAALGIEWVQIDEPALVTELDAKWRDAFVTAYDALSARRVRLLLATYFGQLRENLDLACKLPVDGLHIDAINAREEVSKAACVLPDSAVLSVGAINGRNIWKTDLNATLEWLEPLHASLGNRLWIAPSCSLLHTPVDLTSEEKLDAEIRSWLAFALQKLDELSVLASALNHGRASVADALAANAAAIESRRTSTRVHNPAVKAAIAKIDATFGRRASAYAQRAQKQAAILDLPAYPTTTIGSFPQTSEIRHARSQFRSGALDMAGYRIAMEREITRAVKEQEALGLDVLVHGEAERNDMVEYFGEQLDGYAFSQFGWVQSYGSRCVKPPILFGDISRPKAMTVEWIKYAQAQTNKPMKGMLTGPVTILNWSFVRDDQPRSVSCHQLALAIREEVLDLEKAGVRVIQIDEAALREGLPLRRSQWGEYLRWAVESFRITANGVRDETQIHTHMCYSEFNDIIASIADMDADVITIETSRSDMELLDAFDEFSYPNQIGPGVYDIHSPNIPSQEHIVGLMKKAAERIPAERLWVNPDCGLKTRQWDEVIPALKNMVAAAHTLRQSA</sequence>
<evidence type="ECO:0000256" key="6">
    <source>
        <dbReference type="ARBA" id="ARBA00022679"/>
    </source>
</evidence>
<evidence type="ECO:0000256" key="9">
    <source>
        <dbReference type="ARBA" id="ARBA00022833"/>
    </source>
</evidence>
<feature type="binding site" evidence="11">
    <location>
        <position position="674"/>
    </location>
    <ligand>
        <name>Zn(2+)</name>
        <dbReference type="ChEBI" id="CHEBI:29105"/>
        <note>catalytic</note>
    </ligand>
</feature>
<keyword evidence="6 11" id="KW-0808">Transferase</keyword>
<feature type="binding site" evidence="11">
    <location>
        <position position="650"/>
    </location>
    <ligand>
        <name>Zn(2+)</name>
        <dbReference type="ChEBI" id="CHEBI:29105"/>
        <note>catalytic</note>
    </ligand>
</feature>
<evidence type="ECO:0000256" key="8">
    <source>
        <dbReference type="ARBA" id="ARBA00022737"/>
    </source>
</evidence>
<evidence type="ECO:0000259" key="15">
    <source>
        <dbReference type="Pfam" id="PF01717"/>
    </source>
</evidence>
<dbReference type="CDD" id="cd03312">
    <property type="entry name" value="CIMS_N_terminal_like"/>
    <property type="match status" value="1"/>
</dbReference>
<dbReference type="GO" id="GO:0071265">
    <property type="term" value="P:L-methionine biosynthetic process"/>
    <property type="evidence" value="ECO:0007669"/>
    <property type="project" value="UniProtKB-ARBA"/>
</dbReference>
<dbReference type="FunFam" id="3.20.20.210:FF:000002">
    <property type="entry name" value="5-methyltetrahydropteroyltriglutamate--homocysteine methyltransferase"/>
    <property type="match status" value="1"/>
</dbReference>
<feature type="binding site" evidence="11">
    <location>
        <position position="493"/>
    </location>
    <ligand>
        <name>L-homocysteine</name>
        <dbReference type="ChEBI" id="CHEBI:58199"/>
    </ligand>
</feature>
<feature type="binding site" evidence="13">
    <location>
        <position position="650"/>
    </location>
    <ligand>
        <name>Zn(2+)</name>
        <dbReference type="ChEBI" id="CHEBI:29105"/>
        <label>1</label>
        <note>catalytic</note>
    </ligand>
</feature>
<dbReference type="GO" id="GO:0008270">
    <property type="term" value="F:zinc ion binding"/>
    <property type="evidence" value="ECO:0007669"/>
    <property type="project" value="InterPro"/>
</dbReference>
<proteinExistence type="inferred from homology"/>
<dbReference type="InterPro" id="IPR006276">
    <property type="entry name" value="Cobalamin-indep_Met_synthase"/>
</dbReference>
<evidence type="ECO:0000256" key="3">
    <source>
        <dbReference type="ARBA" id="ARBA00009553"/>
    </source>
</evidence>
<evidence type="ECO:0000256" key="7">
    <source>
        <dbReference type="ARBA" id="ARBA00022723"/>
    </source>
</evidence>
<evidence type="ECO:0000256" key="10">
    <source>
        <dbReference type="ARBA" id="ARBA00023167"/>
    </source>
</evidence>
<feature type="binding site" evidence="11">
    <location>
        <position position="121"/>
    </location>
    <ligand>
        <name>5-methyltetrahydropteroyltri-L-glutamate</name>
        <dbReference type="ChEBI" id="CHEBI:58207"/>
    </ligand>
</feature>
<dbReference type="InterPro" id="IPR038071">
    <property type="entry name" value="UROD/MetE-like_sf"/>
</dbReference>
<feature type="binding site" evidence="13">
    <location>
        <position position="735"/>
    </location>
    <ligand>
        <name>Zn(2+)</name>
        <dbReference type="ChEBI" id="CHEBI:29105"/>
        <label>1</label>
        <note>catalytic</note>
    </ligand>
</feature>
<organism evidence="17 18">
    <name type="scientific">Caballeronia ptereochthonis</name>
    <dbReference type="NCBI Taxonomy" id="1777144"/>
    <lineage>
        <taxon>Bacteria</taxon>
        <taxon>Pseudomonadati</taxon>
        <taxon>Pseudomonadota</taxon>
        <taxon>Betaproteobacteria</taxon>
        <taxon>Burkholderiales</taxon>
        <taxon>Burkholderiaceae</taxon>
        <taxon>Caballeronia</taxon>
    </lineage>
</organism>
<comment type="pathway">
    <text evidence="2 11">Amino-acid biosynthesis; L-methionine biosynthesis via de novo pathway; L-methionine from L-homocysteine (MetE route): step 1/1.</text>
</comment>
<feature type="binding site" evidence="13">
    <location>
        <position position="674"/>
    </location>
    <ligand>
        <name>Zn(2+)</name>
        <dbReference type="ChEBI" id="CHEBI:29105"/>
        <label>1</label>
        <note>catalytic</note>
    </ligand>
</feature>
<comment type="catalytic activity">
    <reaction evidence="11">
        <text>5-methyltetrahydropteroyltri-L-glutamate + L-homocysteine = tetrahydropteroyltri-L-glutamate + L-methionine</text>
        <dbReference type="Rhea" id="RHEA:21196"/>
        <dbReference type="ChEBI" id="CHEBI:57844"/>
        <dbReference type="ChEBI" id="CHEBI:58140"/>
        <dbReference type="ChEBI" id="CHEBI:58199"/>
        <dbReference type="ChEBI" id="CHEBI:58207"/>
        <dbReference type="EC" id="2.1.1.14"/>
    </reaction>
</comment>
<keyword evidence="4 11" id="KW-0489">Methyltransferase</keyword>
<dbReference type="EMBL" id="FCOB02000011">
    <property type="protein sequence ID" value="SAK65088.1"/>
    <property type="molecule type" value="Genomic_DNA"/>
</dbReference>
<accession>A0A158B4M8</accession>